<dbReference type="AlphaFoldDB" id="A0A6C0F412"/>
<proteinExistence type="predicted"/>
<accession>A0A6C0F412</accession>
<dbReference type="InterPro" id="IPR036397">
    <property type="entry name" value="RNaseH_sf"/>
</dbReference>
<dbReference type="SUPFAM" id="SSF53098">
    <property type="entry name" value="Ribonuclease H-like"/>
    <property type="match status" value="1"/>
</dbReference>
<dbReference type="EMBL" id="MN739024">
    <property type="protein sequence ID" value="QHT35601.1"/>
    <property type="molecule type" value="Genomic_DNA"/>
</dbReference>
<name>A0A6C0F412_9ZZZZ</name>
<organism evidence="1">
    <name type="scientific">viral metagenome</name>
    <dbReference type="NCBI Taxonomy" id="1070528"/>
    <lineage>
        <taxon>unclassified sequences</taxon>
        <taxon>metagenomes</taxon>
        <taxon>organismal metagenomes</taxon>
    </lineage>
</organism>
<dbReference type="GO" id="GO:0003676">
    <property type="term" value="F:nucleic acid binding"/>
    <property type="evidence" value="ECO:0007669"/>
    <property type="project" value="InterPro"/>
</dbReference>
<reference evidence="1" key="1">
    <citation type="journal article" date="2020" name="Nature">
        <title>Giant virus diversity and host interactions through global metagenomics.</title>
        <authorList>
            <person name="Schulz F."/>
            <person name="Roux S."/>
            <person name="Paez-Espino D."/>
            <person name="Jungbluth S."/>
            <person name="Walsh D.A."/>
            <person name="Denef V.J."/>
            <person name="McMahon K.D."/>
            <person name="Konstantinidis K.T."/>
            <person name="Eloe-Fadrosh E.A."/>
            <person name="Kyrpides N.C."/>
            <person name="Woyke T."/>
        </authorList>
    </citation>
    <scope>NUCLEOTIDE SEQUENCE</scope>
    <source>
        <strain evidence="1">GVMAG-M-3300009180-45</strain>
    </source>
</reference>
<evidence type="ECO:0000313" key="1">
    <source>
        <dbReference type="EMBL" id="QHT35601.1"/>
    </source>
</evidence>
<protein>
    <recommendedName>
        <fullName evidence="2">Mitochondrial resolvase Ydc2 catalytic domain-containing protein</fullName>
    </recommendedName>
</protein>
<evidence type="ECO:0008006" key="2">
    <source>
        <dbReference type="Google" id="ProtNLM"/>
    </source>
</evidence>
<sequence>MKVISFDIGLRNLAFCVLEGTDRTDVTIVDWNIIDVLGEQAGVGAPRCHKCTSAARYEHASNGLFSCAKHTPRKKAKVAKAEINKLTPNELHAQIAAEGLTTDATKKADLVGLLYNHRKQNTWKKCVSSAIQGSVLDLAPAIIKSLDARAASWKGATVVALENQMDRRMFGVQAMIQMYFCCRGFHCTGVSATHKLSNIVTVDDSTASYKGRKKTGITHAYALVPAANQEHFAKHPKKDDLADSFLQGLWVLEHTKT</sequence>
<dbReference type="InterPro" id="IPR012337">
    <property type="entry name" value="RNaseH-like_sf"/>
</dbReference>
<dbReference type="Gene3D" id="3.30.420.10">
    <property type="entry name" value="Ribonuclease H-like superfamily/Ribonuclease H"/>
    <property type="match status" value="1"/>
</dbReference>